<dbReference type="SUPFAM" id="SSF75005">
    <property type="entry name" value="Arabinanase/levansucrase/invertase"/>
    <property type="match status" value="1"/>
</dbReference>
<sequence length="341" mass="39064">MITIKNEGIILEKTNLEFENRGVLNPACIQKDGITHMFYRASNQHGVSSLGYCQLKDNKVIKRLTKPVLFPEYDYEKKGVEDPRITFLDGTYYLFYTAYDGKNALIAYATSTDLIHFTKQGIISPKISYDEAEDIFRNSKVSEQYTMFEMLYKEREGKDVLLFEKDASLFPKKINDKFALLHRIPPGIQIIYFDDFSELTEKRWRGYLKNLGDFIVLDPLFWFENRNIGGGCPPLETEDGWLIIYHAVEDTPFGNIYHASAALLDLENPLKVLGRLKEPLFSPKSSWEKDGVTDNVVFPTGTVVKDERLYIYYGAADKLIAAISVNLAELLSELKKSSLKL</sequence>
<evidence type="ECO:0000256" key="2">
    <source>
        <dbReference type="ARBA" id="ARBA00022679"/>
    </source>
</evidence>
<keyword evidence="1" id="KW-0328">Glycosyltransferase</keyword>
<comment type="similarity">
    <text evidence="3">Belongs to the glycosyl hydrolase 130 family.</text>
</comment>
<dbReference type="PANTHER" id="PTHR34106:SF5">
    <property type="entry name" value="GLYCOSIDASE"/>
    <property type="match status" value="1"/>
</dbReference>
<name>A0A1F5BU94_9BACT</name>
<comment type="caution">
    <text evidence="4">The sequence shown here is derived from an EMBL/GenBank/DDBJ whole genome shotgun (WGS) entry which is preliminary data.</text>
</comment>
<dbReference type="AlphaFoldDB" id="A0A1F5BU94"/>
<keyword evidence="2" id="KW-0808">Transferase</keyword>
<evidence type="ECO:0008006" key="6">
    <source>
        <dbReference type="Google" id="ProtNLM"/>
    </source>
</evidence>
<evidence type="ECO:0000256" key="3">
    <source>
        <dbReference type="ARBA" id="ARBA00024356"/>
    </source>
</evidence>
<evidence type="ECO:0000313" key="5">
    <source>
        <dbReference type="Proteomes" id="UP000176650"/>
    </source>
</evidence>
<evidence type="ECO:0000313" key="4">
    <source>
        <dbReference type="EMBL" id="OGD34152.1"/>
    </source>
</evidence>
<dbReference type="InterPro" id="IPR007184">
    <property type="entry name" value="Mannoside_phosphorylase"/>
</dbReference>
<dbReference type="EMBL" id="MEYS01000002">
    <property type="protein sequence ID" value="OGD34152.1"/>
    <property type="molecule type" value="Genomic_DNA"/>
</dbReference>
<dbReference type="CDD" id="cd18614">
    <property type="entry name" value="GH130"/>
    <property type="match status" value="1"/>
</dbReference>
<dbReference type="Pfam" id="PF04041">
    <property type="entry name" value="Glyco_hydro_130"/>
    <property type="match status" value="1"/>
</dbReference>
<dbReference type="PIRSF" id="PIRSF016202">
    <property type="entry name" value="PH1107"/>
    <property type="match status" value="1"/>
</dbReference>
<dbReference type="InterPro" id="IPR023296">
    <property type="entry name" value="Glyco_hydro_beta-prop_sf"/>
</dbReference>
<dbReference type="Gene3D" id="2.115.10.20">
    <property type="entry name" value="Glycosyl hydrolase domain, family 43"/>
    <property type="match status" value="1"/>
</dbReference>
<dbReference type="GO" id="GO:0016757">
    <property type="term" value="F:glycosyltransferase activity"/>
    <property type="evidence" value="ECO:0007669"/>
    <property type="project" value="UniProtKB-KW"/>
</dbReference>
<proteinExistence type="inferred from homology"/>
<dbReference type="Proteomes" id="UP000176650">
    <property type="component" value="Unassembled WGS sequence"/>
</dbReference>
<organism evidence="4 5">
    <name type="scientific">Candidatus Azambacteria bacterium RIFCSPLOWO2_01_FULL_46_25</name>
    <dbReference type="NCBI Taxonomy" id="1797298"/>
    <lineage>
        <taxon>Bacteria</taxon>
        <taxon>Candidatus Azamiibacteriota</taxon>
    </lineage>
</organism>
<reference evidence="4 5" key="1">
    <citation type="journal article" date="2016" name="Nat. Commun.">
        <title>Thousands of microbial genomes shed light on interconnected biogeochemical processes in an aquifer system.</title>
        <authorList>
            <person name="Anantharaman K."/>
            <person name="Brown C.T."/>
            <person name="Hug L.A."/>
            <person name="Sharon I."/>
            <person name="Castelle C.J."/>
            <person name="Probst A.J."/>
            <person name="Thomas B.C."/>
            <person name="Singh A."/>
            <person name="Wilkins M.J."/>
            <person name="Karaoz U."/>
            <person name="Brodie E.L."/>
            <person name="Williams K.H."/>
            <person name="Hubbard S.S."/>
            <person name="Banfield J.F."/>
        </authorList>
    </citation>
    <scope>NUCLEOTIDE SEQUENCE [LARGE SCALE GENOMIC DNA]</scope>
</reference>
<dbReference type="STRING" id="1797298.A2988_01590"/>
<gene>
    <name evidence="4" type="ORF">A2988_01590</name>
</gene>
<evidence type="ECO:0000256" key="1">
    <source>
        <dbReference type="ARBA" id="ARBA00022676"/>
    </source>
</evidence>
<accession>A0A1F5BU94</accession>
<dbReference type="PANTHER" id="PTHR34106">
    <property type="entry name" value="GLYCOSIDASE"/>
    <property type="match status" value="1"/>
</dbReference>
<protein>
    <recommendedName>
        <fullName evidence="6">Pesticidal protein Cry7Aa</fullName>
    </recommendedName>
</protein>